<feature type="compositionally biased region" description="Acidic residues" evidence="1">
    <location>
        <begin position="135"/>
        <end position="148"/>
    </location>
</feature>
<dbReference type="EMBL" id="FNFH01000003">
    <property type="protein sequence ID" value="SDK24653.1"/>
    <property type="molecule type" value="Genomic_DNA"/>
</dbReference>
<gene>
    <name evidence="3" type="ORF">SAMN05216212_1932</name>
</gene>
<dbReference type="STRING" id="658219.SAMN05216212_1932"/>
<evidence type="ECO:0000313" key="4">
    <source>
        <dbReference type="Proteomes" id="UP000199305"/>
    </source>
</evidence>
<reference evidence="4" key="1">
    <citation type="submission" date="2016-10" db="EMBL/GenBank/DDBJ databases">
        <authorList>
            <person name="Varghese N."/>
            <person name="Submissions S."/>
        </authorList>
    </citation>
    <scope>NUCLEOTIDE SEQUENCE [LARGE SCALE GENOMIC DNA]</scope>
    <source>
        <strain evidence="4">CGMCC 1.10658</strain>
    </source>
</reference>
<keyword evidence="4" id="KW-1185">Reference proteome</keyword>
<name>A0A1G9ABN3_9GAMM</name>
<keyword evidence="2" id="KW-1133">Transmembrane helix</keyword>
<dbReference type="RefSeq" id="WP_091512594.1">
    <property type="nucleotide sequence ID" value="NZ_FNFH01000003.1"/>
</dbReference>
<feature type="region of interest" description="Disordered" evidence="1">
    <location>
        <begin position="56"/>
        <end position="148"/>
    </location>
</feature>
<evidence type="ECO:0000313" key="3">
    <source>
        <dbReference type="EMBL" id="SDK24653.1"/>
    </source>
</evidence>
<evidence type="ECO:0000256" key="1">
    <source>
        <dbReference type="SAM" id="MobiDB-lite"/>
    </source>
</evidence>
<organism evidence="3 4">
    <name type="scientific">Microbulbifer yueqingensis</name>
    <dbReference type="NCBI Taxonomy" id="658219"/>
    <lineage>
        <taxon>Bacteria</taxon>
        <taxon>Pseudomonadati</taxon>
        <taxon>Pseudomonadota</taxon>
        <taxon>Gammaproteobacteria</taxon>
        <taxon>Cellvibrionales</taxon>
        <taxon>Microbulbiferaceae</taxon>
        <taxon>Microbulbifer</taxon>
    </lineage>
</organism>
<evidence type="ECO:0000256" key="2">
    <source>
        <dbReference type="SAM" id="Phobius"/>
    </source>
</evidence>
<proteinExistence type="predicted"/>
<dbReference type="Proteomes" id="UP000199305">
    <property type="component" value="Unassembled WGS sequence"/>
</dbReference>
<dbReference type="AlphaFoldDB" id="A0A1G9ABN3"/>
<feature type="compositionally biased region" description="Basic and acidic residues" evidence="1">
    <location>
        <begin position="125"/>
        <end position="134"/>
    </location>
</feature>
<sequence>MRYFPILMMFVLAFGGAAVFYEKESRKIKGVHSQITDLQAKVGDLQAEVNRLSSELAAAKASDRRRPSLRSITRAGARPTEPAGGAGQREAGRNTDRGLVASDVTSSGPAIRRGEEEDEWSRPTVDAERYRPGSEEDASQEPVEDPYQ</sequence>
<protein>
    <submittedName>
        <fullName evidence="3">Uncharacterized protein</fullName>
    </submittedName>
</protein>
<keyword evidence="2" id="KW-0812">Transmembrane</keyword>
<dbReference type="OrthoDB" id="5737112at2"/>
<accession>A0A1G9ABN3</accession>
<keyword evidence="2" id="KW-0472">Membrane</keyword>
<feature type="transmembrane region" description="Helical" evidence="2">
    <location>
        <begin position="6"/>
        <end position="22"/>
    </location>
</feature>